<dbReference type="AlphaFoldDB" id="A0LE85"/>
<dbReference type="STRING" id="335543.Sfum_0034"/>
<dbReference type="PANTHER" id="PTHR30592">
    <property type="entry name" value="FORMATE DEHYDROGENASE"/>
    <property type="match status" value="1"/>
</dbReference>
<organism evidence="4 5">
    <name type="scientific">Syntrophobacter fumaroxidans (strain DSM 10017 / MPOB)</name>
    <dbReference type="NCBI Taxonomy" id="335543"/>
    <lineage>
        <taxon>Bacteria</taxon>
        <taxon>Pseudomonadati</taxon>
        <taxon>Thermodesulfobacteriota</taxon>
        <taxon>Syntrophobacteria</taxon>
        <taxon>Syntrophobacterales</taxon>
        <taxon>Syntrophobacteraceae</taxon>
        <taxon>Syntrophobacter</taxon>
    </lineage>
</organism>
<dbReference type="SUPFAM" id="SSF53927">
    <property type="entry name" value="Cytidine deaminase-like"/>
    <property type="match status" value="1"/>
</dbReference>
<keyword evidence="5" id="KW-1185">Reference proteome</keyword>
<dbReference type="KEGG" id="sfu:Sfum_0034"/>
<dbReference type="FunCoup" id="A0LE85">
    <property type="interactions" value="250"/>
</dbReference>
<dbReference type="Proteomes" id="UP000001784">
    <property type="component" value="Chromosome"/>
</dbReference>
<dbReference type="PIRSF" id="PIRSF015626">
    <property type="entry name" value="FdhD"/>
    <property type="match status" value="1"/>
</dbReference>
<comment type="function">
    <text evidence="3">Required for formate dehydrogenase (FDH) activity. Acts as a sulfur carrier protein that transfers sulfur from IscS to the molybdenum cofactor prior to its insertion into FDH.</text>
</comment>
<proteinExistence type="inferred from homology"/>
<comment type="similarity">
    <text evidence="3">Belongs to the FdhD family.</text>
</comment>
<feature type="active site" description="Cysteine persulfide intermediate" evidence="3">
    <location>
        <position position="110"/>
    </location>
</feature>
<dbReference type="InParanoid" id="A0LE85"/>
<dbReference type="eggNOG" id="COG1526">
    <property type="taxonomic scope" value="Bacteria"/>
</dbReference>
<sequence>MQTLKHMTARFKDNGLFSAENELAVEELLEIYVDDSPYAITMRLPGDDINLAAGFCFTEGIIRSYDDIASIEHCEAIPGERRVMVHLSRDRKRAKSVRKERAEYLSKSSCGLCGKREAEEIFDDIPPVETCRHIELEEILRLKDVFEGRQAIFPRTGSTHSAAAFDDRANLLAFAEDIGRHNAFDKVIGALLKTRELGKVFLGVVSSRLSFEMVQKAGVAGFEVFAGLSAATSLAVAMADRLNMTLIGFLREKSMSIYTHPERVLRC</sequence>
<dbReference type="Pfam" id="PF02634">
    <property type="entry name" value="FdhD-NarQ"/>
    <property type="match status" value="1"/>
</dbReference>
<dbReference type="InterPro" id="IPR003786">
    <property type="entry name" value="FdhD"/>
</dbReference>
<keyword evidence="1 3" id="KW-0963">Cytoplasm</keyword>
<dbReference type="HAMAP" id="MF_00187">
    <property type="entry name" value="FdhD"/>
    <property type="match status" value="1"/>
</dbReference>
<dbReference type="NCBIfam" id="TIGR00129">
    <property type="entry name" value="fdhD_narQ"/>
    <property type="match status" value="1"/>
</dbReference>
<dbReference type="InterPro" id="IPR016193">
    <property type="entry name" value="Cytidine_deaminase-like"/>
</dbReference>
<dbReference type="EMBL" id="CP000478">
    <property type="protein sequence ID" value="ABK15737.1"/>
    <property type="molecule type" value="Genomic_DNA"/>
</dbReference>
<keyword evidence="2 3" id="KW-0501">Molybdenum cofactor biosynthesis</keyword>
<name>A0LE85_SYNFM</name>
<dbReference type="GO" id="GO:0016783">
    <property type="term" value="F:sulfurtransferase activity"/>
    <property type="evidence" value="ECO:0007669"/>
    <property type="project" value="InterPro"/>
</dbReference>
<gene>
    <name evidence="3" type="primary">fdhD</name>
    <name evidence="4" type="ordered locus">Sfum_0034</name>
</gene>
<accession>A0LE85</accession>
<evidence type="ECO:0000256" key="1">
    <source>
        <dbReference type="ARBA" id="ARBA00022490"/>
    </source>
</evidence>
<reference evidence="4 5" key="1">
    <citation type="submission" date="2006-10" db="EMBL/GenBank/DDBJ databases">
        <title>Complete sequence of Syntrophobacter fumaroxidans MPOB.</title>
        <authorList>
            <consortium name="US DOE Joint Genome Institute"/>
            <person name="Copeland A."/>
            <person name="Lucas S."/>
            <person name="Lapidus A."/>
            <person name="Barry K."/>
            <person name="Detter J.C."/>
            <person name="Glavina del Rio T."/>
            <person name="Hammon N."/>
            <person name="Israni S."/>
            <person name="Pitluck S."/>
            <person name="Goltsman E.G."/>
            <person name="Martinez M."/>
            <person name="Schmutz J."/>
            <person name="Larimer F."/>
            <person name="Land M."/>
            <person name="Hauser L."/>
            <person name="Kyrpides N."/>
            <person name="Kim E."/>
            <person name="Boone D.R."/>
            <person name="Brockman F."/>
            <person name="Culley D."/>
            <person name="Ferry J."/>
            <person name="Gunsalus R."/>
            <person name="McInerney M.J."/>
            <person name="Morrison M."/>
            <person name="Plugge C."/>
            <person name="Rohlin L."/>
            <person name="Scholten J."/>
            <person name="Sieber J."/>
            <person name="Stams A.J.M."/>
            <person name="Worm P."/>
            <person name="Henstra A.M."/>
            <person name="Richardson P."/>
        </authorList>
    </citation>
    <scope>NUCLEOTIDE SEQUENCE [LARGE SCALE GENOMIC DNA]</scope>
    <source>
        <strain evidence="5">DSM 10017 / MPOB</strain>
    </source>
</reference>
<evidence type="ECO:0000256" key="2">
    <source>
        <dbReference type="ARBA" id="ARBA00023150"/>
    </source>
</evidence>
<evidence type="ECO:0000256" key="3">
    <source>
        <dbReference type="HAMAP-Rule" id="MF_00187"/>
    </source>
</evidence>
<evidence type="ECO:0000313" key="5">
    <source>
        <dbReference type="Proteomes" id="UP000001784"/>
    </source>
</evidence>
<dbReference type="HOGENOM" id="CLU_056887_2_0_7"/>
<comment type="caution">
    <text evidence="3">Lacks conserved residue(s) required for the propagation of feature annotation.</text>
</comment>
<dbReference type="GO" id="GO:0006777">
    <property type="term" value="P:Mo-molybdopterin cofactor biosynthetic process"/>
    <property type="evidence" value="ECO:0007669"/>
    <property type="project" value="UniProtKB-UniRule"/>
</dbReference>
<protein>
    <recommendedName>
        <fullName evidence="3">Sulfur carrier protein FdhD</fullName>
    </recommendedName>
</protein>
<dbReference type="OrthoDB" id="3197277at2"/>
<dbReference type="Gene3D" id="3.40.140.10">
    <property type="entry name" value="Cytidine Deaminase, domain 2"/>
    <property type="match status" value="1"/>
</dbReference>
<dbReference type="Gene3D" id="3.10.20.10">
    <property type="match status" value="1"/>
</dbReference>
<dbReference type="GO" id="GO:0097163">
    <property type="term" value="F:sulfur carrier activity"/>
    <property type="evidence" value="ECO:0007669"/>
    <property type="project" value="UniProtKB-UniRule"/>
</dbReference>
<dbReference type="PANTHER" id="PTHR30592:SF1">
    <property type="entry name" value="SULFUR CARRIER PROTEIN FDHD"/>
    <property type="match status" value="1"/>
</dbReference>
<dbReference type="GO" id="GO:0005737">
    <property type="term" value="C:cytoplasm"/>
    <property type="evidence" value="ECO:0007669"/>
    <property type="project" value="UniProtKB-SubCell"/>
</dbReference>
<evidence type="ECO:0000313" key="4">
    <source>
        <dbReference type="EMBL" id="ABK15737.1"/>
    </source>
</evidence>
<comment type="subcellular location">
    <subcellularLocation>
        <location evidence="3">Cytoplasm</location>
    </subcellularLocation>
</comment>
<dbReference type="RefSeq" id="WP_011696910.1">
    <property type="nucleotide sequence ID" value="NC_008554.1"/>
</dbReference>